<dbReference type="InterPro" id="IPR051121">
    <property type="entry name" value="FAH"/>
</dbReference>
<keyword evidence="2" id="KW-0479">Metal-binding</keyword>
<keyword evidence="5" id="KW-1185">Reference proteome</keyword>
<gene>
    <name evidence="4" type="ORF">ACFSJ0_28430</name>
</gene>
<evidence type="ECO:0000259" key="3">
    <source>
        <dbReference type="Pfam" id="PF01557"/>
    </source>
</evidence>
<organism evidence="4 5">
    <name type="scientific">Nonomuraea guangzhouensis</name>
    <dbReference type="NCBI Taxonomy" id="1291555"/>
    <lineage>
        <taxon>Bacteria</taxon>
        <taxon>Bacillati</taxon>
        <taxon>Actinomycetota</taxon>
        <taxon>Actinomycetes</taxon>
        <taxon>Streptosporangiales</taxon>
        <taxon>Streptosporangiaceae</taxon>
        <taxon>Nonomuraea</taxon>
    </lineage>
</organism>
<dbReference type="Proteomes" id="UP001597097">
    <property type="component" value="Unassembled WGS sequence"/>
</dbReference>
<comment type="caution">
    <text evidence="4">The sequence shown here is derived from an EMBL/GenBank/DDBJ whole genome shotgun (WGS) entry which is preliminary data.</text>
</comment>
<reference evidence="5" key="1">
    <citation type="journal article" date="2019" name="Int. J. Syst. Evol. Microbiol.">
        <title>The Global Catalogue of Microorganisms (GCM) 10K type strain sequencing project: providing services to taxonomists for standard genome sequencing and annotation.</title>
        <authorList>
            <consortium name="The Broad Institute Genomics Platform"/>
            <consortium name="The Broad Institute Genome Sequencing Center for Infectious Disease"/>
            <person name="Wu L."/>
            <person name="Ma J."/>
        </authorList>
    </citation>
    <scope>NUCLEOTIDE SEQUENCE [LARGE SCALE GENOMIC DNA]</scope>
    <source>
        <strain evidence="5">CGMCC 1.15399</strain>
    </source>
</reference>
<dbReference type="Pfam" id="PF01557">
    <property type="entry name" value="FAA_hydrolase"/>
    <property type="match status" value="1"/>
</dbReference>
<evidence type="ECO:0000256" key="2">
    <source>
        <dbReference type="ARBA" id="ARBA00022723"/>
    </source>
</evidence>
<comment type="similarity">
    <text evidence="1">Belongs to the FAH family.</text>
</comment>
<dbReference type="RefSeq" id="WP_219539879.1">
    <property type="nucleotide sequence ID" value="NZ_JAHKRM010000084.1"/>
</dbReference>
<proteinExistence type="inferred from homology"/>
<dbReference type="EMBL" id="JBHUCM010000021">
    <property type="protein sequence ID" value="MFD1541016.1"/>
    <property type="molecule type" value="Genomic_DNA"/>
</dbReference>
<sequence length="270" mass="28652">MKLATIRTHDGTAAVRVDDDGAVELGAADLGAWLARPGWKAAAEQADGPRHSLDGLDYAPLIPSPEKVICVGLNYRTHILEMGRELPAYPALFAKFARALVGAFDPVELPSGSEQVDWEAELGVVIGAEVRHAAPEQAAAAIAGYTVINDVTARDFQYRSVQWLQGKTFERSTPVGPWLVTDAEPGEISCEVDGDLVQKADTGDLVFGPAELVAYISQIITLGPGDIIATGTPGGVGHARKPPRYLRQGSELVTRVDGVGEICNTMVRGS</sequence>
<evidence type="ECO:0000256" key="1">
    <source>
        <dbReference type="ARBA" id="ARBA00010211"/>
    </source>
</evidence>
<name>A0ABW4GFP0_9ACTN</name>
<accession>A0ABW4GFP0</accession>
<protein>
    <submittedName>
        <fullName evidence="4">Fumarylacetoacetate hydrolase family protein</fullName>
    </submittedName>
</protein>
<dbReference type="GO" id="GO:0016787">
    <property type="term" value="F:hydrolase activity"/>
    <property type="evidence" value="ECO:0007669"/>
    <property type="project" value="UniProtKB-KW"/>
</dbReference>
<evidence type="ECO:0000313" key="4">
    <source>
        <dbReference type="EMBL" id="MFD1541016.1"/>
    </source>
</evidence>
<dbReference type="PANTHER" id="PTHR42796">
    <property type="entry name" value="FUMARYLACETOACETATE HYDROLASE DOMAIN-CONTAINING PROTEIN 2A-RELATED"/>
    <property type="match status" value="1"/>
</dbReference>
<evidence type="ECO:0000313" key="5">
    <source>
        <dbReference type="Proteomes" id="UP001597097"/>
    </source>
</evidence>
<keyword evidence="4" id="KW-0378">Hydrolase</keyword>
<dbReference type="InterPro" id="IPR011234">
    <property type="entry name" value="Fumarylacetoacetase-like_C"/>
</dbReference>
<feature type="domain" description="Fumarylacetoacetase-like C-terminal" evidence="3">
    <location>
        <begin position="67"/>
        <end position="266"/>
    </location>
</feature>
<dbReference type="PANTHER" id="PTHR42796:SF4">
    <property type="entry name" value="FUMARYLACETOACETATE HYDROLASE DOMAIN-CONTAINING PROTEIN 2A"/>
    <property type="match status" value="1"/>
</dbReference>